<proteinExistence type="inferred from homology"/>
<name>A0A2M7VG84_9BACT</name>
<dbReference type="SUPFAM" id="SSF52540">
    <property type="entry name" value="P-loop containing nucleoside triphosphate hydrolases"/>
    <property type="match status" value="1"/>
</dbReference>
<keyword evidence="5" id="KW-0479">Metal-binding</keyword>
<dbReference type="Gene3D" id="1.10.8.60">
    <property type="match status" value="1"/>
</dbReference>
<organism evidence="13 14">
    <name type="scientific">Candidatus Komeilibacteria bacterium CG_4_10_14_0_2_um_filter_37_10</name>
    <dbReference type="NCBI Taxonomy" id="1974470"/>
    <lineage>
        <taxon>Bacteria</taxon>
        <taxon>Candidatus Komeiliibacteriota</taxon>
    </lineage>
</organism>
<comment type="catalytic activity">
    <reaction evidence="10 11">
        <text>DNA(n) + a 2'-deoxyribonucleoside 5'-triphosphate = DNA(n+1) + diphosphate</text>
        <dbReference type="Rhea" id="RHEA:22508"/>
        <dbReference type="Rhea" id="RHEA-COMP:17339"/>
        <dbReference type="Rhea" id="RHEA-COMP:17340"/>
        <dbReference type="ChEBI" id="CHEBI:33019"/>
        <dbReference type="ChEBI" id="CHEBI:61560"/>
        <dbReference type="ChEBI" id="CHEBI:173112"/>
        <dbReference type="EC" id="2.7.7.7"/>
    </reaction>
</comment>
<dbReference type="Proteomes" id="UP000230405">
    <property type="component" value="Unassembled WGS sequence"/>
</dbReference>
<evidence type="ECO:0000256" key="6">
    <source>
        <dbReference type="ARBA" id="ARBA00022741"/>
    </source>
</evidence>
<dbReference type="Gene3D" id="3.40.50.300">
    <property type="entry name" value="P-loop containing nucleotide triphosphate hydrolases"/>
    <property type="match status" value="1"/>
</dbReference>
<evidence type="ECO:0000256" key="2">
    <source>
        <dbReference type="ARBA" id="ARBA00022679"/>
    </source>
</evidence>
<evidence type="ECO:0000259" key="12">
    <source>
        <dbReference type="SMART" id="SM00382"/>
    </source>
</evidence>
<dbReference type="GO" id="GO:0009360">
    <property type="term" value="C:DNA polymerase III complex"/>
    <property type="evidence" value="ECO:0007669"/>
    <property type="project" value="InterPro"/>
</dbReference>
<keyword evidence="7" id="KW-0862">Zinc</keyword>
<comment type="function">
    <text evidence="11">DNA polymerase III is a complex, multichain enzyme responsible for most of the replicative synthesis in bacteria. This DNA polymerase also exhibits 3' to 5' exonuclease activity.</text>
</comment>
<evidence type="ECO:0000256" key="4">
    <source>
        <dbReference type="ARBA" id="ARBA00022705"/>
    </source>
</evidence>
<dbReference type="Pfam" id="PF22608">
    <property type="entry name" value="DNAX_ATPase_lid"/>
    <property type="match status" value="1"/>
</dbReference>
<feature type="domain" description="AAA+ ATPase" evidence="12">
    <location>
        <begin position="38"/>
        <end position="183"/>
    </location>
</feature>
<comment type="subunit">
    <text evidence="11">DNA polymerase III contains a core (composed of alpha, epsilon and theta chains) that associates with a tau subunit. This core dimerizes to form the POLIII' complex. PolIII' associates with the gamma complex (composed of gamma, delta, delta', psi and chi chains) and with the beta chain to form the complete DNA polymerase III complex.</text>
</comment>
<evidence type="ECO:0000256" key="11">
    <source>
        <dbReference type="RuleBase" id="RU364063"/>
    </source>
</evidence>
<keyword evidence="2 11" id="KW-0808">Transferase</keyword>
<comment type="caution">
    <text evidence="13">The sequence shown here is derived from an EMBL/GenBank/DDBJ whole genome shotgun (WGS) entry which is preliminary data.</text>
</comment>
<dbReference type="Pfam" id="PF12169">
    <property type="entry name" value="DNA_pol3_gamma3"/>
    <property type="match status" value="1"/>
</dbReference>
<evidence type="ECO:0000256" key="8">
    <source>
        <dbReference type="ARBA" id="ARBA00022840"/>
    </source>
</evidence>
<evidence type="ECO:0000313" key="13">
    <source>
        <dbReference type="EMBL" id="PIZ99696.1"/>
    </source>
</evidence>
<dbReference type="InterPro" id="IPR045085">
    <property type="entry name" value="HLD_clamp_pol_III_gamma_tau"/>
</dbReference>
<dbReference type="GO" id="GO:0003677">
    <property type="term" value="F:DNA binding"/>
    <property type="evidence" value="ECO:0007669"/>
    <property type="project" value="InterPro"/>
</dbReference>
<dbReference type="InterPro" id="IPR027417">
    <property type="entry name" value="P-loop_NTPase"/>
</dbReference>
<sequence length="549" mass="61684">MSASTTLYNKYRPLKFSDIVDQNHIKITLQNELVTNKLAHAYLFTGPRGVGKTTIARILAKAINCSQRPAEQFEPCNECSNCLEVNQNKFLDLVEIDAASQTKVEQTRENIIAAARVSASAGRTKIFIIDEVHMLSASSFNALLKTLEEPPAKVIFILATTEIHKVPETIISRCQRFDFHRIGVDDLEQWLAIVCQQEKVEYDQAVLKLIAKQAEGGARDALSLLGQVLSLSENKVSLDQASLILPRSDLSVISELVAYLCKQQAAPAIELLNKSIDEGIDLVQLVKEMIDYLRQGLLLKLNSNQDKLRYDLDKVYLKILREQVNKTELANILLMLDTLLEKFGQIKFSVIPQLPIELAFVIICQSHLSAAPLAISSPLTPEKVLPSKEEIKNDYLPSDQNITIHKTTTNTTATSIPKPMDQVIPTEEITKKKINISWQDLPGKWPEFLAELKKYNHSLSAIAQICHPIKLVDNELIVGFQYSFHQEAMSNIHNQNLIEVALKKIFNEDIIWRPIVDQEYEQREAWAAEINNSVSSDSSDSVDVAEAFS</sequence>
<dbReference type="FunFam" id="3.40.50.300:FF:000014">
    <property type="entry name" value="DNA polymerase III subunit gamma/tau"/>
    <property type="match status" value="1"/>
</dbReference>
<dbReference type="EMBL" id="PFPO01000015">
    <property type="protein sequence ID" value="PIZ99696.1"/>
    <property type="molecule type" value="Genomic_DNA"/>
</dbReference>
<dbReference type="GO" id="GO:0005524">
    <property type="term" value="F:ATP binding"/>
    <property type="evidence" value="ECO:0007669"/>
    <property type="project" value="UniProtKB-KW"/>
</dbReference>
<dbReference type="NCBIfam" id="NF004046">
    <property type="entry name" value="PRK05563.1"/>
    <property type="match status" value="1"/>
</dbReference>
<gene>
    <name evidence="11" type="primary">dnaX</name>
    <name evidence="13" type="ORF">COX77_00840</name>
</gene>
<keyword evidence="9 11" id="KW-0239">DNA-directed DNA polymerase</keyword>
<dbReference type="Gene3D" id="1.20.272.10">
    <property type="match status" value="1"/>
</dbReference>
<dbReference type="InterPro" id="IPR022754">
    <property type="entry name" value="DNA_pol_III_gamma-3"/>
</dbReference>
<evidence type="ECO:0000256" key="1">
    <source>
        <dbReference type="ARBA" id="ARBA00006360"/>
    </source>
</evidence>
<keyword evidence="3 11" id="KW-0548">Nucleotidyltransferase</keyword>
<dbReference type="Pfam" id="PF13177">
    <property type="entry name" value="DNA_pol3_delta2"/>
    <property type="match status" value="1"/>
</dbReference>
<protein>
    <recommendedName>
        <fullName evidence="11">DNA polymerase III subunit gamma/tau</fullName>
        <ecNumber evidence="11">2.7.7.7</ecNumber>
    </recommendedName>
</protein>
<evidence type="ECO:0000313" key="14">
    <source>
        <dbReference type="Proteomes" id="UP000230405"/>
    </source>
</evidence>
<reference evidence="14" key="1">
    <citation type="submission" date="2017-09" db="EMBL/GenBank/DDBJ databases">
        <title>Depth-based differentiation of microbial function through sediment-hosted aquifers and enrichment of novel symbionts in the deep terrestrial subsurface.</title>
        <authorList>
            <person name="Probst A.J."/>
            <person name="Ladd B."/>
            <person name="Jarett J.K."/>
            <person name="Geller-Mcgrath D.E."/>
            <person name="Sieber C.M.K."/>
            <person name="Emerson J.B."/>
            <person name="Anantharaman K."/>
            <person name="Thomas B.C."/>
            <person name="Malmstrom R."/>
            <person name="Stieglmeier M."/>
            <person name="Klingl A."/>
            <person name="Woyke T."/>
            <person name="Ryan C.M."/>
            <person name="Banfield J.F."/>
        </authorList>
    </citation>
    <scope>NUCLEOTIDE SEQUENCE [LARGE SCALE GENOMIC DNA]</scope>
</reference>
<keyword evidence="6 11" id="KW-0547">Nucleotide-binding</keyword>
<dbReference type="CDD" id="cd18137">
    <property type="entry name" value="HLD_clamp_pol_III_gamma_tau"/>
    <property type="match status" value="1"/>
</dbReference>
<evidence type="ECO:0000256" key="5">
    <source>
        <dbReference type="ARBA" id="ARBA00022723"/>
    </source>
</evidence>
<dbReference type="SUPFAM" id="SSF48019">
    <property type="entry name" value="post-AAA+ oligomerization domain-like"/>
    <property type="match status" value="1"/>
</dbReference>
<dbReference type="GO" id="GO:0046872">
    <property type="term" value="F:metal ion binding"/>
    <property type="evidence" value="ECO:0007669"/>
    <property type="project" value="UniProtKB-KW"/>
</dbReference>
<dbReference type="PANTHER" id="PTHR11669">
    <property type="entry name" value="REPLICATION FACTOR C / DNA POLYMERASE III GAMMA-TAU SUBUNIT"/>
    <property type="match status" value="1"/>
</dbReference>
<evidence type="ECO:0000256" key="9">
    <source>
        <dbReference type="ARBA" id="ARBA00022932"/>
    </source>
</evidence>
<dbReference type="InterPro" id="IPR050238">
    <property type="entry name" value="DNA_Rep/Repair_Clamp_Loader"/>
</dbReference>
<dbReference type="EC" id="2.7.7.7" evidence="11"/>
<evidence type="ECO:0000256" key="3">
    <source>
        <dbReference type="ARBA" id="ARBA00022695"/>
    </source>
</evidence>
<dbReference type="NCBIfam" id="TIGR02397">
    <property type="entry name" value="dnaX_nterm"/>
    <property type="match status" value="1"/>
</dbReference>
<dbReference type="InterPro" id="IPR012763">
    <property type="entry name" value="DNA_pol_III_sug/sutau_N"/>
</dbReference>
<comment type="similarity">
    <text evidence="1 11">Belongs to the DnaX/STICHEL family.</text>
</comment>
<dbReference type="GO" id="GO:0006261">
    <property type="term" value="P:DNA-templated DNA replication"/>
    <property type="evidence" value="ECO:0007669"/>
    <property type="project" value="TreeGrafter"/>
</dbReference>
<keyword evidence="4 11" id="KW-0235">DNA replication</keyword>
<dbReference type="InterPro" id="IPR003593">
    <property type="entry name" value="AAA+_ATPase"/>
</dbReference>
<dbReference type="CDD" id="cd00009">
    <property type="entry name" value="AAA"/>
    <property type="match status" value="1"/>
</dbReference>
<dbReference type="PANTHER" id="PTHR11669:SF0">
    <property type="entry name" value="PROTEIN STICHEL-LIKE 2"/>
    <property type="match status" value="1"/>
</dbReference>
<dbReference type="InterPro" id="IPR008921">
    <property type="entry name" value="DNA_pol3_clamp-load_cplx_C"/>
</dbReference>
<evidence type="ECO:0000256" key="10">
    <source>
        <dbReference type="ARBA" id="ARBA00049244"/>
    </source>
</evidence>
<dbReference type="GO" id="GO:0003887">
    <property type="term" value="F:DNA-directed DNA polymerase activity"/>
    <property type="evidence" value="ECO:0007669"/>
    <property type="project" value="UniProtKB-KW"/>
</dbReference>
<accession>A0A2M7VG84</accession>
<evidence type="ECO:0000256" key="7">
    <source>
        <dbReference type="ARBA" id="ARBA00022833"/>
    </source>
</evidence>
<dbReference type="SMART" id="SM00382">
    <property type="entry name" value="AAA"/>
    <property type="match status" value="1"/>
</dbReference>
<dbReference type="AlphaFoldDB" id="A0A2M7VG84"/>
<keyword evidence="8 11" id="KW-0067">ATP-binding</keyword>